<feature type="compositionally biased region" description="Basic and acidic residues" evidence="13">
    <location>
        <begin position="1354"/>
        <end position="1363"/>
    </location>
</feature>
<dbReference type="Pfam" id="PF04983">
    <property type="entry name" value="RNA_pol_Rpb1_3"/>
    <property type="match status" value="1"/>
</dbReference>
<evidence type="ECO:0000256" key="5">
    <source>
        <dbReference type="ARBA" id="ARBA00022695"/>
    </source>
</evidence>
<evidence type="ECO:0000313" key="15">
    <source>
        <dbReference type="EMBL" id="KAK8939557.1"/>
    </source>
</evidence>
<dbReference type="Gene3D" id="6.20.50.80">
    <property type="match status" value="1"/>
</dbReference>
<dbReference type="Gene3D" id="1.10.132.30">
    <property type="match status" value="1"/>
</dbReference>
<dbReference type="CDD" id="cd01435">
    <property type="entry name" value="RNAP_I_RPA1_N"/>
    <property type="match status" value="1"/>
</dbReference>
<comment type="similarity">
    <text evidence="2 12">Belongs to the RNA polymerase beta' chain family.</text>
</comment>
<reference evidence="15 16" key="1">
    <citation type="journal article" date="2022" name="Nat. Plants">
        <title>Genomes of leafy and leafless Platanthera orchids illuminate the evolution of mycoheterotrophy.</title>
        <authorList>
            <person name="Li M.H."/>
            <person name="Liu K.W."/>
            <person name="Li Z."/>
            <person name="Lu H.C."/>
            <person name="Ye Q.L."/>
            <person name="Zhang D."/>
            <person name="Wang J.Y."/>
            <person name="Li Y.F."/>
            <person name="Zhong Z.M."/>
            <person name="Liu X."/>
            <person name="Yu X."/>
            <person name="Liu D.K."/>
            <person name="Tu X.D."/>
            <person name="Liu B."/>
            <person name="Hao Y."/>
            <person name="Liao X.Y."/>
            <person name="Jiang Y.T."/>
            <person name="Sun W.H."/>
            <person name="Chen J."/>
            <person name="Chen Y.Q."/>
            <person name="Ai Y."/>
            <person name="Zhai J.W."/>
            <person name="Wu S.S."/>
            <person name="Zhou Z."/>
            <person name="Hsiao Y.Y."/>
            <person name="Wu W.L."/>
            <person name="Chen Y.Y."/>
            <person name="Lin Y.F."/>
            <person name="Hsu J.L."/>
            <person name="Li C.Y."/>
            <person name="Wang Z.W."/>
            <person name="Zhao X."/>
            <person name="Zhong W.Y."/>
            <person name="Ma X.K."/>
            <person name="Ma L."/>
            <person name="Huang J."/>
            <person name="Chen G.Z."/>
            <person name="Huang M.Z."/>
            <person name="Huang L."/>
            <person name="Peng D.H."/>
            <person name="Luo Y.B."/>
            <person name="Zou S.Q."/>
            <person name="Chen S.P."/>
            <person name="Lan S."/>
            <person name="Tsai W.C."/>
            <person name="Van de Peer Y."/>
            <person name="Liu Z.J."/>
        </authorList>
    </citation>
    <scope>NUCLEOTIDE SEQUENCE [LARGE SCALE GENOMIC DNA]</scope>
    <source>
        <strain evidence="15">Lor288</strain>
    </source>
</reference>
<keyword evidence="16" id="KW-1185">Reference proteome</keyword>
<evidence type="ECO:0000313" key="16">
    <source>
        <dbReference type="Proteomes" id="UP001412067"/>
    </source>
</evidence>
<dbReference type="SUPFAM" id="SSF64484">
    <property type="entry name" value="beta and beta-prime subunits of DNA dependent RNA-polymerase"/>
    <property type="match status" value="1"/>
</dbReference>
<dbReference type="InterPro" id="IPR006592">
    <property type="entry name" value="RNA_pol_N"/>
</dbReference>
<dbReference type="InterPro" id="IPR015699">
    <property type="entry name" value="DNA-dir_RNA_pol1_lsu_N"/>
</dbReference>
<dbReference type="PANTHER" id="PTHR19376">
    <property type="entry name" value="DNA-DIRECTED RNA POLYMERASE"/>
    <property type="match status" value="1"/>
</dbReference>
<evidence type="ECO:0000256" key="11">
    <source>
        <dbReference type="ARBA" id="ARBA00048552"/>
    </source>
</evidence>
<keyword evidence="7" id="KW-0862">Zinc</keyword>
<dbReference type="Gene3D" id="4.10.860.120">
    <property type="entry name" value="RNA polymerase II, clamp domain"/>
    <property type="match status" value="1"/>
</dbReference>
<accession>A0ABR2LF22</accession>
<dbReference type="InterPro" id="IPR007081">
    <property type="entry name" value="RNA_pol_Rpb1_5"/>
</dbReference>
<dbReference type="InterPro" id="IPR000722">
    <property type="entry name" value="RNA_pol_asu"/>
</dbReference>
<dbReference type="Gene3D" id="6.10.250.2940">
    <property type="match status" value="1"/>
</dbReference>
<evidence type="ECO:0000256" key="13">
    <source>
        <dbReference type="SAM" id="MobiDB-lite"/>
    </source>
</evidence>
<dbReference type="Pfam" id="PF04998">
    <property type="entry name" value="RNA_pol_Rpb1_5"/>
    <property type="match status" value="1"/>
</dbReference>
<dbReference type="InterPro" id="IPR007083">
    <property type="entry name" value="RNA_pol_Rpb1_4"/>
</dbReference>
<protein>
    <recommendedName>
        <fullName evidence="12">DNA-directed RNA polymerase subunit</fullName>
        <ecNumber evidence="12">2.7.7.6</ecNumber>
    </recommendedName>
</protein>
<keyword evidence="9 12" id="KW-0804">Transcription</keyword>
<evidence type="ECO:0000256" key="2">
    <source>
        <dbReference type="ARBA" id="ARBA00006460"/>
    </source>
</evidence>
<evidence type="ECO:0000256" key="12">
    <source>
        <dbReference type="RuleBase" id="RU004279"/>
    </source>
</evidence>
<dbReference type="Gene3D" id="3.30.70.2850">
    <property type="match status" value="1"/>
</dbReference>
<dbReference type="Proteomes" id="UP001412067">
    <property type="component" value="Unassembled WGS sequence"/>
</dbReference>
<proteinExistence type="inferred from homology"/>
<evidence type="ECO:0000256" key="7">
    <source>
        <dbReference type="ARBA" id="ARBA00022833"/>
    </source>
</evidence>
<evidence type="ECO:0000256" key="4">
    <source>
        <dbReference type="ARBA" id="ARBA00022679"/>
    </source>
</evidence>
<feature type="region of interest" description="Disordered" evidence="13">
    <location>
        <begin position="1318"/>
        <end position="1481"/>
    </location>
</feature>
<sequence>MSDARLRPDEAASETVESIQFSFYSSAEARRISIKEITKPELLDTKDSPIQGGLYDPALGPIKELDTCKSCGQQGLLCPGHYGHIELARLIFNPLLFRNLKNILQMTCFYCHKFRMGQEKVLKYVSILKLIVEGNVTAAKKVANNIWDVAIFGPGDTKQQVNSHSNVNYLEGKWTAIQQTEAASVLQEIMREKPRKCDNCKKSNPKVESLMFGWLEKSLKGSQIRDNYIQDYSFALSTAGGKKPHIDDSDCVDNDEIQQTKSFGISSEGDGTLLGRAKSSKKTNRTFKLPPEIIKQMTSSGRVDLPPSEAEGILKALWKKESELCMLICDIQCRRLRVSEKKVGYAMFFLKTLLVPPNKFRPYALGASGILEHPHNVLLINVLESKISLADTQTGQQNILQKWKRLQYRVNLYFDSRKAFGRMEKQLTGIRQLLDKKEGLLRQKMMGKRVNFACRSVISPDPYLAVNEIGIPPHFALRLTYPERVTPWNVSKLRQAVMNGADYPGATHYRDRDKFYSLKAGKDMRTAISRKLPTSRAATKIGMNPETKYEGKFVYRHLQDGDIVLVNRQPTLHKPSMMAHVVRVLNGENTIRMHYANCSTYNADFDGDEMNVHLPQDEISRAESIHIVNANKQYIVPTSGDPIRGLIQDHIVSAVLLTKMDTFLTREEYNQLLYASYVPSPAYGSQAVIFGQKISSLVAVDEIQSLPPAIWKPKPLWTGKQVITAILHHITKGQLPLTVKKEGRIPKEYFGKDATERQLFVYNNDLVHGVIDKAQFGKYGLVHTVHEFYGADTAGRLLAVFSRLFTLFLQMHGFTCGVDDLLVFQESDMERKRILEKSEKQSKDVHSRFTAATTDDFIDPLKLLKKTEKVIRRNGESATTRLDRMISNALNALTSEVNKVLFPGGLQKPFPNNCLSLMTATGAKGGLVNMTQISSLLGQQELEGKRVPRMSSGKTLPCFPAWDISSRAGGFISDRFLTGLRPQEYYFHCMAGREGLVDTAIKTSRSGYLQRCLVKNLESLKVCYDHTVRDADGTIIQFTYGEDGVDVQKSSFLGEFEIITMNQKVLLEKLSGQLESTHLSKSNSFAKELPDELEGKALHFLRSISKNPNSKGSLSQIKGKDLMKLVKLNYLSSLVEPGEAVGVLAAQSVGEPSTQMTLNTFHLAGHGELNVTLGIPRLAEILMNAKVDISTPVMTCPLLDQRTREDAELIASKLGRICLADIIERIEVSTVPFYSVKNKVFTLYKVTLKLCSPELYPPHSGITLEACMDILQTVFLRAMEDDITKHLASLYKIRDINTRSAKKYNEFLDESGIQLAEENADDGDVDKDVVCDTGGEDDANLDGDGDGYDDLGADAEKRKRQANDEMEYDDDIESENDGMQSGSEGEVDDEMGAQDLSTRVNQGAMEKEASESPSAFDDEDDTENEKRNDSMRSRSEGEGDLVGVEDDHEAGGQDLSTPVKEKSSKGISTSKSKPVRATKKKAKSDVNGSVFFKSSGKKRKRIVLIKPNGLEVEVHFKFKQDEPNVLLAEVAQRTAMRIYVKACNNIERCSVVEPKRPGDPLLLQTAGINFNALWDLHEYVDINKIVTNNIHAMLTTYGVEAARMTIINEVKGVFDAYGIRVNVRHLMLIADLMTCNGEYRALNRIGIRGSSTSPFSRMSFETATNVITESAFRGDVDTMDSPSACISLGKIVKSGTGGFDILQNLHL</sequence>
<comment type="catalytic activity">
    <reaction evidence="11 12">
        <text>RNA(n) + a ribonucleoside 5'-triphosphate = RNA(n+1) + diphosphate</text>
        <dbReference type="Rhea" id="RHEA:21248"/>
        <dbReference type="Rhea" id="RHEA-COMP:14527"/>
        <dbReference type="Rhea" id="RHEA-COMP:17342"/>
        <dbReference type="ChEBI" id="CHEBI:33019"/>
        <dbReference type="ChEBI" id="CHEBI:61557"/>
        <dbReference type="ChEBI" id="CHEBI:140395"/>
        <dbReference type="EC" id="2.7.7.6"/>
    </reaction>
</comment>
<gene>
    <name evidence="15" type="primary">RPB205</name>
    <name evidence="15" type="ORF">KSP40_PGU013321</name>
</gene>
<dbReference type="Pfam" id="PF04997">
    <property type="entry name" value="RNA_pol_Rpb1_1"/>
    <property type="match status" value="1"/>
</dbReference>
<comment type="subcellular location">
    <subcellularLocation>
        <location evidence="1">Nucleus</location>
    </subcellularLocation>
</comment>
<dbReference type="InterPro" id="IPR042102">
    <property type="entry name" value="RNA_pol_Rpb1_3_sf"/>
</dbReference>
<feature type="compositionally biased region" description="Basic and acidic residues" evidence="13">
    <location>
        <begin position="1424"/>
        <end position="1437"/>
    </location>
</feature>
<dbReference type="EMBL" id="JBBWWR010000020">
    <property type="protein sequence ID" value="KAK8939557.1"/>
    <property type="molecule type" value="Genomic_DNA"/>
</dbReference>
<evidence type="ECO:0000256" key="8">
    <source>
        <dbReference type="ARBA" id="ARBA00022842"/>
    </source>
</evidence>
<dbReference type="Gene3D" id="1.10.274.100">
    <property type="entry name" value="RNA polymerase Rpb1, domain 3"/>
    <property type="match status" value="1"/>
</dbReference>
<dbReference type="GO" id="GO:0000428">
    <property type="term" value="C:DNA-directed RNA polymerase complex"/>
    <property type="evidence" value="ECO:0007669"/>
    <property type="project" value="UniProtKB-KW"/>
</dbReference>
<dbReference type="SMART" id="SM00663">
    <property type="entry name" value="RPOLA_N"/>
    <property type="match status" value="1"/>
</dbReference>
<evidence type="ECO:0000256" key="1">
    <source>
        <dbReference type="ARBA" id="ARBA00004123"/>
    </source>
</evidence>
<dbReference type="InterPro" id="IPR045867">
    <property type="entry name" value="DNA-dir_RpoC_beta_prime"/>
</dbReference>
<keyword evidence="6" id="KW-0479">Metal-binding</keyword>
<evidence type="ECO:0000256" key="6">
    <source>
        <dbReference type="ARBA" id="ARBA00022723"/>
    </source>
</evidence>
<feature type="compositionally biased region" description="Acidic residues" evidence="13">
    <location>
        <begin position="1334"/>
        <end position="1353"/>
    </location>
</feature>
<dbReference type="PANTHER" id="PTHR19376:SF11">
    <property type="entry name" value="DNA-DIRECTED RNA POLYMERASE I SUBUNIT RPA1"/>
    <property type="match status" value="1"/>
</dbReference>
<name>A0ABR2LF22_9ASPA</name>
<comment type="caution">
    <text evidence="15">The sequence shown here is derived from an EMBL/GenBank/DDBJ whole genome shotgun (WGS) entry which is preliminary data.</text>
</comment>
<keyword evidence="5 12" id="KW-0548">Nucleotidyltransferase</keyword>
<feature type="domain" description="RNA polymerase N-terminal" evidence="14">
    <location>
        <begin position="346"/>
        <end position="658"/>
    </location>
</feature>
<organism evidence="15 16">
    <name type="scientific">Platanthera guangdongensis</name>
    <dbReference type="NCBI Taxonomy" id="2320717"/>
    <lineage>
        <taxon>Eukaryota</taxon>
        <taxon>Viridiplantae</taxon>
        <taxon>Streptophyta</taxon>
        <taxon>Embryophyta</taxon>
        <taxon>Tracheophyta</taxon>
        <taxon>Spermatophyta</taxon>
        <taxon>Magnoliopsida</taxon>
        <taxon>Liliopsida</taxon>
        <taxon>Asparagales</taxon>
        <taxon>Orchidaceae</taxon>
        <taxon>Orchidoideae</taxon>
        <taxon>Orchideae</taxon>
        <taxon>Orchidinae</taxon>
        <taxon>Platanthera</taxon>
    </lineage>
</organism>
<dbReference type="InterPro" id="IPR044893">
    <property type="entry name" value="RNA_pol_Rpb1_clamp_domain"/>
</dbReference>
<evidence type="ECO:0000256" key="3">
    <source>
        <dbReference type="ARBA" id="ARBA00022478"/>
    </source>
</evidence>
<evidence type="ECO:0000256" key="9">
    <source>
        <dbReference type="ARBA" id="ARBA00023163"/>
    </source>
</evidence>
<evidence type="ECO:0000256" key="10">
    <source>
        <dbReference type="ARBA" id="ARBA00023242"/>
    </source>
</evidence>
<dbReference type="Pfam" id="PF00623">
    <property type="entry name" value="RNA_pol_Rpb1_2"/>
    <property type="match status" value="1"/>
</dbReference>
<comment type="function">
    <text evidence="12">DNA-dependent RNA polymerase catalyzes the transcription of DNA into RNA using the four ribonucleoside triphosphates as substrates.</text>
</comment>
<dbReference type="InterPro" id="IPR007080">
    <property type="entry name" value="RNA_pol_Rpb1_1"/>
</dbReference>
<dbReference type="Gene3D" id="1.10.150.390">
    <property type="match status" value="1"/>
</dbReference>
<dbReference type="EC" id="2.7.7.6" evidence="12"/>
<keyword evidence="8" id="KW-0460">Magnesium</keyword>
<feature type="compositionally biased region" description="Acidic residues" evidence="13">
    <location>
        <begin position="1364"/>
        <end position="1376"/>
    </location>
</feature>
<evidence type="ECO:0000259" key="14">
    <source>
        <dbReference type="SMART" id="SM00663"/>
    </source>
</evidence>
<dbReference type="Pfam" id="PF05000">
    <property type="entry name" value="RNA_pol_Rpb1_4"/>
    <property type="match status" value="1"/>
</dbReference>
<dbReference type="Gene3D" id="2.40.40.20">
    <property type="match status" value="1"/>
</dbReference>
<keyword evidence="10" id="KW-0539">Nucleus</keyword>
<dbReference type="InterPro" id="IPR038120">
    <property type="entry name" value="Rpb1_funnel_sf"/>
</dbReference>
<dbReference type="InterPro" id="IPR007066">
    <property type="entry name" value="RNA_pol_Rpb1_3"/>
</dbReference>
<keyword evidence="4 12" id="KW-0808">Transferase</keyword>
<keyword evidence="3 12" id="KW-0240">DNA-directed RNA polymerase</keyword>
<dbReference type="Gene3D" id="3.30.1490.180">
    <property type="entry name" value="RNA polymerase ii"/>
    <property type="match status" value="1"/>
</dbReference>